<comment type="caution">
    <text evidence="1">The sequence shown here is derived from an EMBL/GenBank/DDBJ whole genome shotgun (WGS) entry which is preliminary data.</text>
</comment>
<protein>
    <submittedName>
        <fullName evidence="1">Amidase</fullName>
    </submittedName>
</protein>
<gene>
    <name evidence="1" type="ORF">JHL16_29775</name>
</gene>
<organism evidence="1 2">
    <name type="scientific">Taklimakanibacter albus</name>
    <dbReference type="NCBI Taxonomy" id="2800327"/>
    <lineage>
        <taxon>Bacteria</taxon>
        <taxon>Pseudomonadati</taxon>
        <taxon>Pseudomonadota</taxon>
        <taxon>Alphaproteobacteria</taxon>
        <taxon>Hyphomicrobiales</taxon>
        <taxon>Aestuariivirgaceae</taxon>
        <taxon>Taklimakanibacter</taxon>
    </lineage>
</organism>
<evidence type="ECO:0000313" key="2">
    <source>
        <dbReference type="Proteomes" id="UP000616151"/>
    </source>
</evidence>
<dbReference type="Proteomes" id="UP000616151">
    <property type="component" value="Unassembled WGS sequence"/>
</dbReference>
<evidence type="ECO:0000313" key="1">
    <source>
        <dbReference type="EMBL" id="MBK1870591.1"/>
    </source>
</evidence>
<reference evidence="1" key="1">
    <citation type="submission" date="2021-01" db="EMBL/GenBank/DDBJ databases">
        <authorList>
            <person name="Sun Q."/>
        </authorList>
    </citation>
    <scope>NUCLEOTIDE SEQUENCE</scope>
    <source>
        <strain evidence="1">YIM B02566</strain>
    </source>
</reference>
<name>A0ACC5RDM1_9HYPH</name>
<proteinExistence type="predicted"/>
<sequence>MPHFTTLVSAAEALHAREVSAPDLLRDVLDRIGRDDRFIRAFSDLTPATAEAEAKASEFRHARGDILGPLDGVPIAIKDLIDTTPAICRAGLPHLADYRPRRDADVVTRLRRAGAVIIGVLETDAGAFGTRTPQVINPIAPDLIAGGSSGGPGAAVCAGLAYGAIGTDTGGSIRIPAACCSVAGFKPSWGRVSAKGVRPLAQSCDHVGPLARCVADLQAIQAVLDPPREEVAEPAPNLRIGIAPDYFADADPLVLRAMAHLTSALADARHRMVDLRMPAPDDIMDSHMITVTREAARYHTEHFPGLWQAHPDIARDGIELGRTFSDVDYGLAQVRRRRIADAVEGLFEAVDILILPTLPMDAPAREADTVSLRGRRLPVLEATIRYTALFNQTGHPVVSIPAFRLADGRALSVQIVGARHNDQRLLAIARYLEDIFAVTIDYDELARAAQMDVRRLRRRYA</sequence>
<keyword evidence="2" id="KW-1185">Reference proteome</keyword>
<accession>A0ACC5RDM1</accession>
<dbReference type="EMBL" id="JAENHL010000008">
    <property type="protein sequence ID" value="MBK1870591.1"/>
    <property type="molecule type" value="Genomic_DNA"/>
</dbReference>